<comment type="caution">
    <text evidence="3">The sequence shown here is derived from an EMBL/GenBank/DDBJ whole genome shotgun (WGS) entry which is preliminary data.</text>
</comment>
<dbReference type="SUPFAM" id="SSF55961">
    <property type="entry name" value="Bet v1-like"/>
    <property type="match status" value="1"/>
</dbReference>
<protein>
    <submittedName>
        <fullName evidence="3">SRPBCC family protein</fullName>
    </submittedName>
</protein>
<dbReference type="EMBL" id="JBHRTP010000003">
    <property type="protein sequence ID" value="MFC3106609.1"/>
    <property type="molecule type" value="Genomic_DNA"/>
</dbReference>
<comment type="similarity">
    <text evidence="1">Belongs to the ribosome association toxin RatA family.</text>
</comment>
<evidence type="ECO:0000313" key="4">
    <source>
        <dbReference type="Proteomes" id="UP001595530"/>
    </source>
</evidence>
<dbReference type="InterPro" id="IPR005031">
    <property type="entry name" value="COQ10_START"/>
</dbReference>
<dbReference type="Pfam" id="PF03364">
    <property type="entry name" value="Polyketide_cyc"/>
    <property type="match status" value="1"/>
</dbReference>
<reference evidence="4" key="1">
    <citation type="journal article" date="2019" name="Int. J. Syst. Evol. Microbiol.">
        <title>The Global Catalogue of Microorganisms (GCM) 10K type strain sequencing project: providing services to taxonomists for standard genome sequencing and annotation.</title>
        <authorList>
            <consortium name="The Broad Institute Genomics Platform"/>
            <consortium name="The Broad Institute Genome Sequencing Center for Infectious Disease"/>
            <person name="Wu L."/>
            <person name="Ma J."/>
        </authorList>
    </citation>
    <scope>NUCLEOTIDE SEQUENCE [LARGE SCALE GENOMIC DNA]</scope>
    <source>
        <strain evidence="4">KCTC 42986</strain>
    </source>
</reference>
<feature type="domain" description="Coenzyme Q-binding protein COQ10 START" evidence="2">
    <location>
        <begin position="139"/>
        <end position="171"/>
    </location>
</feature>
<sequence>MSRTDRTIAMAPRSSLRPTGLRIRGYNAGIGGTVAGAGEIGLLARLIAAAPQKFLVRPDEVRMSGGWQDGLSDRCMEHPDTCSRGADLLADMKTYWNGDDRQLLQARVDQEKQLRCSHNIKETCMPDSKFLVTSVKVQINAPASLVWDVLVDLDNYPQWNPYTVKVASRTQSATANLK</sequence>
<proteinExistence type="inferred from homology"/>
<keyword evidence="4" id="KW-1185">Reference proteome</keyword>
<organism evidence="3 4">
    <name type="scientific">Undibacterium arcticum</name>
    <dbReference type="NCBI Taxonomy" id="1762892"/>
    <lineage>
        <taxon>Bacteria</taxon>
        <taxon>Pseudomonadati</taxon>
        <taxon>Pseudomonadota</taxon>
        <taxon>Betaproteobacteria</taxon>
        <taxon>Burkholderiales</taxon>
        <taxon>Oxalobacteraceae</taxon>
        <taxon>Undibacterium</taxon>
    </lineage>
</organism>
<accession>A0ABV7EV68</accession>
<name>A0ABV7EV68_9BURK</name>
<dbReference type="Proteomes" id="UP001595530">
    <property type="component" value="Unassembled WGS sequence"/>
</dbReference>
<dbReference type="InterPro" id="IPR023393">
    <property type="entry name" value="START-like_dom_sf"/>
</dbReference>
<dbReference type="Gene3D" id="3.30.530.20">
    <property type="match status" value="1"/>
</dbReference>
<evidence type="ECO:0000313" key="3">
    <source>
        <dbReference type="EMBL" id="MFC3106609.1"/>
    </source>
</evidence>
<gene>
    <name evidence="3" type="ORF">ACFOFO_01305</name>
</gene>
<evidence type="ECO:0000259" key="2">
    <source>
        <dbReference type="Pfam" id="PF03364"/>
    </source>
</evidence>
<evidence type="ECO:0000256" key="1">
    <source>
        <dbReference type="ARBA" id="ARBA00008918"/>
    </source>
</evidence>